<comment type="caution">
    <text evidence="7">The sequence shown here is derived from an EMBL/GenBank/DDBJ whole genome shotgun (WGS) entry which is preliminary data.</text>
</comment>
<dbReference type="GO" id="GO:0030975">
    <property type="term" value="F:thiamine binding"/>
    <property type="evidence" value="ECO:0007669"/>
    <property type="project" value="InterPro"/>
</dbReference>
<dbReference type="SUPFAM" id="SSF63999">
    <property type="entry name" value="Thiamin pyrophosphokinase, catalytic domain"/>
    <property type="match status" value="1"/>
</dbReference>
<dbReference type="SUPFAM" id="SSF63862">
    <property type="entry name" value="Thiamin pyrophosphokinase, substrate-binding domain"/>
    <property type="match status" value="1"/>
</dbReference>
<dbReference type="OrthoDB" id="7057856at2"/>
<name>A0A2G5K634_9RHOB</name>
<dbReference type="EMBL" id="MDGM01000012">
    <property type="protein sequence ID" value="PIB24482.1"/>
    <property type="molecule type" value="Genomic_DNA"/>
</dbReference>
<dbReference type="Gene3D" id="3.40.50.10240">
    <property type="entry name" value="Thiamin pyrophosphokinase, catalytic domain"/>
    <property type="match status" value="1"/>
</dbReference>
<evidence type="ECO:0000256" key="1">
    <source>
        <dbReference type="ARBA" id="ARBA00022679"/>
    </source>
</evidence>
<keyword evidence="4" id="KW-0067">ATP-binding</keyword>
<dbReference type="InterPro" id="IPR007373">
    <property type="entry name" value="Thiamin_PyroPKinase_B1-bd"/>
</dbReference>
<dbReference type="GO" id="GO:0006772">
    <property type="term" value="P:thiamine metabolic process"/>
    <property type="evidence" value="ECO:0007669"/>
    <property type="project" value="UniProtKB-UniRule"/>
</dbReference>
<organism evidence="7 8">
    <name type="scientific">Paramylibacter kogurei</name>
    <dbReference type="NCBI Taxonomy" id="1889778"/>
    <lineage>
        <taxon>Bacteria</taxon>
        <taxon>Pseudomonadati</taxon>
        <taxon>Pseudomonadota</taxon>
        <taxon>Alphaproteobacteria</taxon>
        <taxon>Rhodobacterales</taxon>
        <taxon>Paracoccaceae</taxon>
        <taxon>Paramylibacter</taxon>
    </lineage>
</organism>
<evidence type="ECO:0000256" key="3">
    <source>
        <dbReference type="ARBA" id="ARBA00022777"/>
    </source>
</evidence>
<evidence type="ECO:0000256" key="5">
    <source>
        <dbReference type="NCBIfam" id="TIGR01378"/>
    </source>
</evidence>
<dbReference type="AlphaFoldDB" id="A0A2G5K634"/>
<evidence type="ECO:0000256" key="2">
    <source>
        <dbReference type="ARBA" id="ARBA00022741"/>
    </source>
</evidence>
<evidence type="ECO:0000313" key="7">
    <source>
        <dbReference type="EMBL" id="PIB24482.1"/>
    </source>
</evidence>
<gene>
    <name evidence="7" type="ORF">BFP76_04560</name>
</gene>
<dbReference type="GO" id="GO:0005524">
    <property type="term" value="F:ATP binding"/>
    <property type="evidence" value="ECO:0007669"/>
    <property type="project" value="UniProtKB-KW"/>
</dbReference>
<dbReference type="GO" id="GO:0009229">
    <property type="term" value="P:thiamine diphosphate biosynthetic process"/>
    <property type="evidence" value="ECO:0007669"/>
    <property type="project" value="InterPro"/>
</dbReference>
<evidence type="ECO:0000313" key="8">
    <source>
        <dbReference type="Proteomes" id="UP000231516"/>
    </source>
</evidence>
<dbReference type="PANTHER" id="PTHR13622">
    <property type="entry name" value="THIAMIN PYROPHOSPHOKINASE"/>
    <property type="match status" value="1"/>
</dbReference>
<keyword evidence="2" id="KW-0547">Nucleotide-binding</keyword>
<sequence length="220" mass="24131">MKMETVRFKHERGVTLIGAGPVENTQVSTITGMADTVYCADGGLANALFEPHAVIGDLDSATEKMPFYQSVNKVLIHDQDRTDFEKTLATVTAQYYLCVGFTGGRMDHHLAAFNTVAKNPDKSIFLIEKNEFAFLWCDEFGELCLNLGIESPIGIFPTTRAMGESRGLRWNIDGLELAPDGRIATSNETDADQVVIKITTGKVLVILPIGQLSNVLKTLF</sequence>
<dbReference type="InterPro" id="IPR036371">
    <property type="entry name" value="TPK_B1-bd_sf"/>
</dbReference>
<dbReference type="Pfam" id="PF04263">
    <property type="entry name" value="TPK_catalytic"/>
    <property type="match status" value="1"/>
</dbReference>
<dbReference type="InterPro" id="IPR036759">
    <property type="entry name" value="TPK_catalytic_sf"/>
</dbReference>
<dbReference type="EC" id="2.7.6.2" evidence="5"/>
<dbReference type="GO" id="GO:0004788">
    <property type="term" value="F:thiamine diphosphokinase activity"/>
    <property type="evidence" value="ECO:0007669"/>
    <property type="project" value="UniProtKB-UniRule"/>
</dbReference>
<proteinExistence type="predicted"/>
<dbReference type="NCBIfam" id="TIGR01378">
    <property type="entry name" value="thi_PPkinase"/>
    <property type="match status" value="1"/>
</dbReference>
<dbReference type="SMART" id="SM00983">
    <property type="entry name" value="TPK_B1_binding"/>
    <property type="match status" value="1"/>
</dbReference>
<dbReference type="GO" id="GO:0016301">
    <property type="term" value="F:kinase activity"/>
    <property type="evidence" value="ECO:0007669"/>
    <property type="project" value="UniProtKB-KW"/>
</dbReference>
<protein>
    <recommendedName>
        <fullName evidence="5">Thiamine diphosphokinase</fullName>
        <ecNumber evidence="5">2.7.6.2</ecNumber>
    </recommendedName>
</protein>
<accession>A0A2G5K634</accession>
<keyword evidence="3 7" id="KW-0418">Kinase</keyword>
<dbReference type="CDD" id="cd07995">
    <property type="entry name" value="TPK"/>
    <property type="match status" value="1"/>
</dbReference>
<keyword evidence="8" id="KW-1185">Reference proteome</keyword>
<dbReference type="InterPro" id="IPR007371">
    <property type="entry name" value="TPK_catalytic"/>
</dbReference>
<dbReference type="InterPro" id="IPR006282">
    <property type="entry name" value="Thi_PPkinase"/>
</dbReference>
<dbReference type="PANTHER" id="PTHR13622:SF8">
    <property type="entry name" value="THIAMIN PYROPHOSPHOKINASE 1"/>
    <property type="match status" value="1"/>
</dbReference>
<reference evidence="7 8" key="1">
    <citation type="submission" date="2016-08" db="EMBL/GenBank/DDBJ databases">
        <title>Draft genome of Amylibacter sp. strain 4G11.</title>
        <authorList>
            <person name="Wong S.-K."/>
            <person name="Hamasaki K."/>
            <person name="Yoshizawa S."/>
        </authorList>
    </citation>
    <scope>NUCLEOTIDE SEQUENCE [LARGE SCALE GENOMIC DNA]</scope>
    <source>
        <strain evidence="7 8">4G11</strain>
    </source>
</reference>
<evidence type="ECO:0000259" key="6">
    <source>
        <dbReference type="SMART" id="SM00983"/>
    </source>
</evidence>
<keyword evidence="1" id="KW-0808">Transferase</keyword>
<dbReference type="Pfam" id="PF04265">
    <property type="entry name" value="TPK_B1_binding"/>
    <property type="match status" value="1"/>
</dbReference>
<feature type="domain" description="Thiamin pyrophosphokinase thiamin-binding" evidence="6">
    <location>
        <begin position="148"/>
        <end position="204"/>
    </location>
</feature>
<dbReference type="Proteomes" id="UP000231516">
    <property type="component" value="Unassembled WGS sequence"/>
</dbReference>
<evidence type="ECO:0000256" key="4">
    <source>
        <dbReference type="ARBA" id="ARBA00022840"/>
    </source>
</evidence>